<gene>
    <name evidence="2" type="ORF">KHA93_17510</name>
</gene>
<dbReference type="CDD" id="cd00077">
    <property type="entry name" value="HDc"/>
    <property type="match status" value="1"/>
</dbReference>
<dbReference type="Gene3D" id="1.10.3210.10">
    <property type="entry name" value="Hypothetical protein af1432"/>
    <property type="match status" value="1"/>
</dbReference>
<reference evidence="2 3" key="1">
    <citation type="submission" date="2021-05" db="EMBL/GenBank/DDBJ databases">
        <title>Novel Bacillus species.</title>
        <authorList>
            <person name="Liu G."/>
        </authorList>
    </citation>
    <scope>NUCLEOTIDE SEQUENCE [LARGE SCALE GENOMIC DNA]</scope>
    <source>
        <strain evidence="2 3">FJAT-49732</strain>
    </source>
</reference>
<protein>
    <submittedName>
        <fullName evidence="2">HD-GYP domain-containing protein</fullName>
    </submittedName>
</protein>
<evidence type="ECO:0000313" key="3">
    <source>
        <dbReference type="Proteomes" id="UP000682713"/>
    </source>
</evidence>
<comment type="caution">
    <text evidence="2">The sequence shown here is derived from an EMBL/GenBank/DDBJ whole genome shotgun (WGS) entry which is preliminary data.</text>
</comment>
<name>A0A942TTC3_9BACI</name>
<sequence>MKVRVGELITGCILHRDVMGRTNNPIIPADTVLTENHLEVLKTFLIKEVDIENKLENGELFRGLGTEDSVSSSQVNTLSTHSFLEYYGQAVEQYKKEFLSWQSGLGINISNIRGFLLPLYEKAQENKDWIRKIHRYSKKEEYFYHHPIAVALIASFIAKGLGYDNGQCLQIALAGCLADCGMAKINESTFMNTRTLNEQEWNEIKKHPIHSYQMVKNISLLKSETKIAILQHHERIDGSGYPMREMGKRVQTQSQIIAIADIYHAMTAERPYKNMQSPFKSLQVMEEDQFGKLHISILKVLISAIASLPVGTTVKLSDGQFGKIIYVKQDALLRPLVKILDTGEILDLEKNRNLHIDSIIGS</sequence>
<evidence type="ECO:0000313" key="2">
    <source>
        <dbReference type="EMBL" id="MBS4201434.1"/>
    </source>
</evidence>
<dbReference type="InterPro" id="IPR037522">
    <property type="entry name" value="HD_GYP_dom"/>
</dbReference>
<dbReference type="AlphaFoldDB" id="A0A942TTC3"/>
<accession>A0A942TTC3</accession>
<dbReference type="RefSeq" id="WP_213111910.1">
    <property type="nucleotide sequence ID" value="NZ_JAGYPJ010000001.1"/>
</dbReference>
<feature type="domain" description="HD-GYP" evidence="1">
    <location>
        <begin position="121"/>
        <end position="317"/>
    </location>
</feature>
<keyword evidence="3" id="KW-1185">Reference proteome</keyword>
<dbReference type="SMART" id="SM00471">
    <property type="entry name" value="HDc"/>
    <property type="match status" value="1"/>
</dbReference>
<evidence type="ECO:0000259" key="1">
    <source>
        <dbReference type="PROSITE" id="PS51832"/>
    </source>
</evidence>
<dbReference type="SUPFAM" id="SSF109604">
    <property type="entry name" value="HD-domain/PDEase-like"/>
    <property type="match status" value="1"/>
</dbReference>
<dbReference type="InterPro" id="IPR003607">
    <property type="entry name" value="HD/PDEase_dom"/>
</dbReference>
<dbReference type="PANTHER" id="PTHR43155:SF2">
    <property type="entry name" value="CYCLIC DI-GMP PHOSPHODIESTERASE PA4108"/>
    <property type="match status" value="1"/>
</dbReference>
<dbReference type="PANTHER" id="PTHR43155">
    <property type="entry name" value="CYCLIC DI-GMP PHOSPHODIESTERASE PA4108-RELATED"/>
    <property type="match status" value="1"/>
</dbReference>
<proteinExistence type="predicted"/>
<organism evidence="2 3">
    <name type="scientific">Lederbergia citrisecunda</name>
    <dbReference type="NCBI Taxonomy" id="2833583"/>
    <lineage>
        <taxon>Bacteria</taxon>
        <taxon>Bacillati</taxon>
        <taxon>Bacillota</taxon>
        <taxon>Bacilli</taxon>
        <taxon>Bacillales</taxon>
        <taxon>Bacillaceae</taxon>
        <taxon>Lederbergia</taxon>
    </lineage>
</organism>
<dbReference type="PROSITE" id="PS51832">
    <property type="entry name" value="HD_GYP"/>
    <property type="match status" value="1"/>
</dbReference>
<dbReference type="Pfam" id="PF13487">
    <property type="entry name" value="HD_5"/>
    <property type="match status" value="1"/>
</dbReference>
<dbReference type="Proteomes" id="UP000682713">
    <property type="component" value="Unassembled WGS sequence"/>
</dbReference>
<dbReference type="EMBL" id="JAGYPJ010000001">
    <property type="protein sequence ID" value="MBS4201434.1"/>
    <property type="molecule type" value="Genomic_DNA"/>
</dbReference>